<dbReference type="OrthoDB" id="5966174at2759"/>
<dbReference type="Proteomes" id="UP001163046">
    <property type="component" value="Unassembled WGS sequence"/>
</dbReference>
<proteinExistence type="predicted"/>
<dbReference type="EMBL" id="MU825398">
    <property type="protein sequence ID" value="KAJ7393430.1"/>
    <property type="molecule type" value="Genomic_DNA"/>
</dbReference>
<gene>
    <name evidence="1" type="ORF">OS493_006404</name>
</gene>
<name>A0A9X0A5B2_9CNID</name>
<organism evidence="1 2">
    <name type="scientific">Desmophyllum pertusum</name>
    <dbReference type="NCBI Taxonomy" id="174260"/>
    <lineage>
        <taxon>Eukaryota</taxon>
        <taxon>Metazoa</taxon>
        <taxon>Cnidaria</taxon>
        <taxon>Anthozoa</taxon>
        <taxon>Hexacorallia</taxon>
        <taxon>Scleractinia</taxon>
        <taxon>Caryophylliina</taxon>
        <taxon>Caryophylliidae</taxon>
        <taxon>Desmophyllum</taxon>
    </lineage>
</organism>
<sequence>MSTASCTSFTGRSTQSEIRDRELMATETILHWRNLPLSLTFRTWLKFTRQRKLQKELLNYITNKKTMELLVNTLATWRRELYTKVTARQHWLDTSRLKCLNTWHEYTVRKRTQEERKLLADEHRRLKRLKGGFQKWKKRCSAKQKLQELIGQWQKKAVVSEKDKGFTQVIQKKQNARFVQDTFTYWVQMTRKSQDAKRLYTERLLPKCFAAWHVLASTRVSNRRKVVLLERETSSDYGKFRIAFREWQERFQAVFRVDEFIEIKEADRLLEILKVWHSWASGMNTRRTQARLFRRSVELKITREIFTEWLSGAQQLQLAKKTHEIHIMKNVLLPGKMWLWREQETNAQCRRSGTTLPQTCLLEASVSGNSF</sequence>
<dbReference type="PANTHER" id="PTHR22028:SF9">
    <property type="entry name" value="SFI1 SPINDLE BODY DOMAIN-CONTAINING PROTEIN"/>
    <property type="match status" value="1"/>
</dbReference>
<keyword evidence="2" id="KW-1185">Reference proteome</keyword>
<dbReference type="AlphaFoldDB" id="A0A9X0A5B2"/>
<evidence type="ECO:0008006" key="3">
    <source>
        <dbReference type="Google" id="ProtNLM"/>
    </source>
</evidence>
<dbReference type="InterPro" id="IPR052270">
    <property type="entry name" value="CACF_protein"/>
</dbReference>
<protein>
    <recommendedName>
        <fullName evidence="3">Sfi1 spindle body domain-containing protein</fullName>
    </recommendedName>
</protein>
<accession>A0A9X0A5B2</accession>
<comment type="caution">
    <text evidence="1">The sequence shown here is derived from an EMBL/GenBank/DDBJ whole genome shotgun (WGS) entry which is preliminary data.</text>
</comment>
<evidence type="ECO:0000313" key="2">
    <source>
        <dbReference type="Proteomes" id="UP001163046"/>
    </source>
</evidence>
<dbReference type="GO" id="GO:0019902">
    <property type="term" value="F:phosphatase binding"/>
    <property type="evidence" value="ECO:0007669"/>
    <property type="project" value="TreeGrafter"/>
</dbReference>
<reference evidence="1" key="1">
    <citation type="submission" date="2023-01" db="EMBL/GenBank/DDBJ databases">
        <title>Genome assembly of the deep-sea coral Lophelia pertusa.</title>
        <authorList>
            <person name="Herrera S."/>
            <person name="Cordes E."/>
        </authorList>
    </citation>
    <scope>NUCLEOTIDE SEQUENCE</scope>
    <source>
        <strain evidence="1">USNM1676648</strain>
        <tissue evidence="1">Polyp</tissue>
    </source>
</reference>
<dbReference type="PANTHER" id="PTHR22028">
    <property type="entry name" value="SFI1 SPINDLE BODY DOMAIN-CONTAINING PROTEIN-RELATED"/>
    <property type="match status" value="1"/>
</dbReference>
<evidence type="ECO:0000313" key="1">
    <source>
        <dbReference type="EMBL" id="KAJ7393430.1"/>
    </source>
</evidence>